<evidence type="ECO:0000313" key="1">
    <source>
        <dbReference type="EMBL" id="KAG5593895.1"/>
    </source>
</evidence>
<protein>
    <submittedName>
        <fullName evidence="1">Uncharacterized protein</fullName>
    </submittedName>
</protein>
<accession>A0A9J5Y207</accession>
<gene>
    <name evidence="1" type="ORF">H5410_035127</name>
</gene>
<name>A0A9J5Y207_SOLCO</name>
<dbReference type="EMBL" id="JACXVP010000007">
    <property type="protein sequence ID" value="KAG5593895.1"/>
    <property type="molecule type" value="Genomic_DNA"/>
</dbReference>
<organism evidence="1 2">
    <name type="scientific">Solanum commersonii</name>
    <name type="common">Commerson's wild potato</name>
    <name type="synonym">Commerson's nightshade</name>
    <dbReference type="NCBI Taxonomy" id="4109"/>
    <lineage>
        <taxon>Eukaryota</taxon>
        <taxon>Viridiplantae</taxon>
        <taxon>Streptophyta</taxon>
        <taxon>Embryophyta</taxon>
        <taxon>Tracheophyta</taxon>
        <taxon>Spermatophyta</taxon>
        <taxon>Magnoliopsida</taxon>
        <taxon>eudicotyledons</taxon>
        <taxon>Gunneridae</taxon>
        <taxon>Pentapetalae</taxon>
        <taxon>asterids</taxon>
        <taxon>lamiids</taxon>
        <taxon>Solanales</taxon>
        <taxon>Solanaceae</taxon>
        <taxon>Solanoideae</taxon>
        <taxon>Solaneae</taxon>
        <taxon>Solanum</taxon>
    </lineage>
</organism>
<sequence>MALVGLEGQTCSISIHEFSVIQIPTCFWSNFFMDVRYNLINGDKQTHFQVQTSPKVGKNRFYQIWCDIVHVFLVIWDFNLFCRIYSLMTVKTLLMTIRLIFYRTLSWTFVKTFNSLSWSRGANMIHEFLVIDFNLFFAKYFYGSRSLIFRDSRLLVVFMVKFFHEKPLGRYLSLELVPRGKHRHLLVQTSPK</sequence>
<comment type="caution">
    <text evidence="1">The sequence shown here is derived from an EMBL/GenBank/DDBJ whole genome shotgun (WGS) entry which is preliminary data.</text>
</comment>
<dbReference type="Proteomes" id="UP000824120">
    <property type="component" value="Chromosome 7"/>
</dbReference>
<keyword evidence="2" id="KW-1185">Reference proteome</keyword>
<dbReference type="AlphaFoldDB" id="A0A9J5Y207"/>
<evidence type="ECO:0000313" key="2">
    <source>
        <dbReference type="Proteomes" id="UP000824120"/>
    </source>
</evidence>
<reference evidence="1 2" key="1">
    <citation type="submission" date="2020-09" db="EMBL/GenBank/DDBJ databases">
        <title>De no assembly of potato wild relative species, Solanum commersonii.</title>
        <authorList>
            <person name="Cho K."/>
        </authorList>
    </citation>
    <scope>NUCLEOTIDE SEQUENCE [LARGE SCALE GENOMIC DNA]</scope>
    <source>
        <strain evidence="1">LZ3.2</strain>
        <tissue evidence="1">Leaf</tissue>
    </source>
</reference>
<proteinExistence type="predicted"/>